<comment type="caution">
    <text evidence="2">The sequence shown here is derived from an EMBL/GenBank/DDBJ whole genome shotgun (WGS) entry which is preliminary data.</text>
</comment>
<organism evidence="2 3">
    <name type="scientific">Oceanobacillus longus</name>
    <dbReference type="NCBI Taxonomy" id="930120"/>
    <lineage>
        <taxon>Bacteria</taxon>
        <taxon>Bacillati</taxon>
        <taxon>Bacillota</taxon>
        <taxon>Bacilli</taxon>
        <taxon>Bacillales</taxon>
        <taxon>Bacillaceae</taxon>
        <taxon>Oceanobacillus</taxon>
    </lineage>
</organism>
<dbReference type="SMART" id="SM01321">
    <property type="entry name" value="Y1_Tnp"/>
    <property type="match status" value="1"/>
</dbReference>
<dbReference type="RefSeq" id="WP_379496102.1">
    <property type="nucleotide sequence ID" value="NZ_JBHSAO010000004.1"/>
</dbReference>
<dbReference type="SUPFAM" id="SSF143422">
    <property type="entry name" value="Transposase IS200-like"/>
    <property type="match status" value="1"/>
</dbReference>
<dbReference type="EMBL" id="JBHSAO010000004">
    <property type="protein sequence ID" value="MFC4023600.1"/>
    <property type="molecule type" value="Genomic_DNA"/>
</dbReference>
<keyword evidence="3" id="KW-1185">Reference proteome</keyword>
<dbReference type="Proteomes" id="UP001595772">
    <property type="component" value="Unassembled WGS sequence"/>
</dbReference>
<dbReference type="InterPro" id="IPR002686">
    <property type="entry name" value="Transposase_17"/>
</dbReference>
<gene>
    <name evidence="2" type="ORF">ACFOUV_07165</name>
</gene>
<evidence type="ECO:0000313" key="3">
    <source>
        <dbReference type="Proteomes" id="UP001595772"/>
    </source>
</evidence>
<dbReference type="Gene3D" id="3.30.70.1290">
    <property type="entry name" value="Transposase IS200-like"/>
    <property type="match status" value="1"/>
</dbReference>
<dbReference type="InterPro" id="IPR036515">
    <property type="entry name" value="Transposase_17_sf"/>
</dbReference>
<accession>A0ABV8GUN2</accession>
<proteinExistence type="predicted"/>
<feature type="domain" description="Transposase IS200-like" evidence="1">
    <location>
        <begin position="9"/>
        <end position="123"/>
    </location>
</feature>
<evidence type="ECO:0000313" key="2">
    <source>
        <dbReference type="EMBL" id="MFC4023600.1"/>
    </source>
</evidence>
<protein>
    <submittedName>
        <fullName evidence="2">Transposase</fullName>
    </submittedName>
</protein>
<dbReference type="PANTHER" id="PTHR34322">
    <property type="entry name" value="TRANSPOSASE, Y1_TNP DOMAIN-CONTAINING"/>
    <property type="match status" value="1"/>
</dbReference>
<dbReference type="Pfam" id="PF01797">
    <property type="entry name" value="Y1_Tnp"/>
    <property type="match status" value="1"/>
</dbReference>
<sequence>MPRGARKRSISGIYHVMLRGANKQEIFHDDGDCFKFMDIVERYKIKSAMRIYAWCLMGNHVHLLLKEGNEDISNTMKRIGVSFVSSYNLKYKTVGHLFQDRFRSEIVESDRSLLRVVRYIHQNPVKAGMAHRVDGWRWSSCMEYYGNSSDTRNLVDRDFVLSKFSTYLTVAREKFREYNERESNDESLDQRFEERRRLTDEEASRLIKELLGEFEIAQVKSLPRLKRKETLQKVKQIKGLTQRQAARILGISANIIFKA</sequence>
<dbReference type="PANTHER" id="PTHR34322:SF2">
    <property type="entry name" value="TRANSPOSASE IS200-LIKE DOMAIN-CONTAINING PROTEIN"/>
    <property type="match status" value="1"/>
</dbReference>
<evidence type="ECO:0000259" key="1">
    <source>
        <dbReference type="SMART" id="SM01321"/>
    </source>
</evidence>
<name>A0ABV8GUN2_9BACI</name>
<reference evidence="3" key="1">
    <citation type="journal article" date="2019" name="Int. J. Syst. Evol. Microbiol.">
        <title>The Global Catalogue of Microorganisms (GCM) 10K type strain sequencing project: providing services to taxonomists for standard genome sequencing and annotation.</title>
        <authorList>
            <consortium name="The Broad Institute Genomics Platform"/>
            <consortium name="The Broad Institute Genome Sequencing Center for Infectious Disease"/>
            <person name="Wu L."/>
            <person name="Ma J."/>
        </authorList>
    </citation>
    <scope>NUCLEOTIDE SEQUENCE [LARGE SCALE GENOMIC DNA]</scope>
    <source>
        <strain evidence="3">IBRC-M 10703</strain>
    </source>
</reference>